<proteinExistence type="predicted"/>
<reference evidence="2" key="1">
    <citation type="submission" date="2022-01" db="UniProtKB">
        <authorList>
            <consortium name="EnsemblMetazoa"/>
        </authorList>
    </citation>
    <scope>IDENTIFICATION</scope>
</reference>
<dbReference type="Pfam" id="PF06522">
    <property type="entry name" value="B12D"/>
    <property type="match status" value="1"/>
</dbReference>
<keyword evidence="3" id="KW-1185">Reference proteome</keyword>
<dbReference type="OMA" id="PWQEYAD"/>
<name>A0A8I6RYK5_CIMLE</name>
<evidence type="ECO:0000313" key="3">
    <source>
        <dbReference type="Proteomes" id="UP000494040"/>
    </source>
</evidence>
<protein>
    <recommendedName>
        <fullName evidence="4">NADH dehydrogenase [ubiquinone] 1 alpha subcomplex subunit 4</fullName>
    </recommendedName>
</protein>
<accession>A0A8I6RYK5</accession>
<evidence type="ECO:0000313" key="2">
    <source>
        <dbReference type="EnsemblMetazoa" id="XP_014252529.1"/>
    </source>
</evidence>
<dbReference type="InterPro" id="IPR010530">
    <property type="entry name" value="B12D"/>
</dbReference>
<evidence type="ECO:0008006" key="4">
    <source>
        <dbReference type="Google" id="ProtNLM"/>
    </source>
</evidence>
<organism evidence="2 3">
    <name type="scientific">Cimex lectularius</name>
    <name type="common">Bed bug</name>
    <name type="synonym">Acanthia lectularia</name>
    <dbReference type="NCBI Taxonomy" id="79782"/>
    <lineage>
        <taxon>Eukaryota</taxon>
        <taxon>Metazoa</taxon>
        <taxon>Ecdysozoa</taxon>
        <taxon>Arthropoda</taxon>
        <taxon>Hexapoda</taxon>
        <taxon>Insecta</taxon>
        <taxon>Pterygota</taxon>
        <taxon>Neoptera</taxon>
        <taxon>Paraneoptera</taxon>
        <taxon>Hemiptera</taxon>
        <taxon>Heteroptera</taxon>
        <taxon>Panheteroptera</taxon>
        <taxon>Cimicomorpha</taxon>
        <taxon>Cimicidae</taxon>
        <taxon>Cimex</taxon>
    </lineage>
</organism>
<dbReference type="PANTHER" id="PTHR14256:SF1">
    <property type="entry name" value="GEO09626P1"/>
    <property type="match status" value="1"/>
</dbReference>
<dbReference type="CTD" id="317928"/>
<keyword evidence="1" id="KW-1133">Transmembrane helix</keyword>
<dbReference type="KEGG" id="clec:106668365"/>
<sequence>MLPGMTFSSLRKHTALIPLFACIIVGSIGSVGYLMRLALKNPEVAWNKRGDQEPWNEYENKQYKFYSASNFDYKNYKSPAPEY</sequence>
<dbReference type="GeneID" id="106668365"/>
<evidence type="ECO:0000256" key="1">
    <source>
        <dbReference type="SAM" id="Phobius"/>
    </source>
</evidence>
<dbReference type="Proteomes" id="UP000494040">
    <property type="component" value="Unassembled WGS sequence"/>
</dbReference>
<dbReference type="PANTHER" id="PTHR14256">
    <property type="entry name" value="NADH-UBIQUINONE OXIDOREDUCTASE MLRQ SUBUNIT"/>
    <property type="match status" value="1"/>
</dbReference>
<dbReference type="EnsemblMetazoa" id="XM_014397043.2">
    <property type="protein sequence ID" value="XP_014252529.1"/>
    <property type="gene ID" value="LOC106668365"/>
</dbReference>
<dbReference type="AlphaFoldDB" id="A0A8I6RYK5"/>
<keyword evidence="1" id="KW-0472">Membrane</keyword>
<dbReference type="RefSeq" id="XP_014252529.1">
    <property type="nucleotide sequence ID" value="XM_014397043.2"/>
</dbReference>
<feature type="transmembrane region" description="Helical" evidence="1">
    <location>
        <begin position="15"/>
        <end position="39"/>
    </location>
</feature>
<dbReference type="OrthoDB" id="5511684at2759"/>
<keyword evidence="1" id="KW-0812">Transmembrane</keyword>